<accession>A0A2X2JRC7</accession>
<organism evidence="1 2">
    <name type="scientific">Sphingobacterium multivorum</name>
    <dbReference type="NCBI Taxonomy" id="28454"/>
    <lineage>
        <taxon>Bacteria</taxon>
        <taxon>Pseudomonadati</taxon>
        <taxon>Bacteroidota</taxon>
        <taxon>Sphingobacteriia</taxon>
        <taxon>Sphingobacteriales</taxon>
        <taxon>Sphingobacteriaceae</taxon>
        <taxon>Sphingobacterium</taxon>
    </lineage>
</organism>
<proteinExistence type="predicted"/>
<sequence>MSKKKLKLNEFRVSGDVKPISYSKRTPIELNTYDTFYGSYRENIVCSCKIESQHSDWSGKPMAMVIINDSPKGSKRNLYADELGTTPEEAIRHQWSFFTD</sequence>
<dbReference type="AlphaFoldDB" id="A0A2X2JRC7"/>
<dbReference type="RefSeq" id="WP_112376306.1">
    <property type="nucleotide sequence ID" value="NZ_CP069793.1"/>
</dbReference>
<name>A0A2X2JRC7_SPHMU</name>
<reference evidence="1 2" key="1">
    <citation type="submission" date="2018-06" db="EMBL/GenBank/DDBJ databases">
        <authorList>
            <consortium name="Pathogen Informatics"/>
            <person name="Doyle S."/>
        </authorList>
    </citation>
    <scope>NUCLEOTIDE SEQUENCE [LARGE SCALE GENOMIC DNA]</scope>
    <source>
        <strain evidence="1 2">NCTC11343</strain>
    </source>
</reference>
<protein>
    <submittedName>
        <fullName evidence="1">Uncharacterized protein</fullName>
    </submittedName>
</protein>
<dbReference type="Proteomes" id="UP000251241">
    <property type="component" value="Unassembled WGS sequence"/>
</dbReference>
<dbReference type="GeneID" id="97180212"/>
<evidence type="ECO:0000313" key="2">
    <source>
        <dbReference type="Proteomes" id="UP000251241"/>
    </source>
</evidence>
<gene>
    <name evidence="1" type="ORF">NCTC11343_05417</name>
</gene>
<evidence type="ECO:0000313" key="1">
    <source>
        <dbReference type="EMBL" id="SPZ94606.1"/>
    </source>
</evidence>
<dbReference type="EMBL" id="UAUU01000011">
    <property type="protein sequence ID" value="SPZ94606.1"/>
    <property type="molecule type" value="Genomic_DNA"/>
</dbReference>